<evidence type="ECO:0000256" key="1">
    <source>
        <dbReference type="SAM" id="MobiDB-lite"/>
    </source>
</evidence>
<name>A0A0S4IKT6_BODSA</name>
<evidence type="ECO:0000313" key="3">
    <source>
        <dbReference type="Proteomes" id="UP000051952"/>
    </source>
</evidence>
<accession>A0A0S4IKT6</accession>
<sequence>MAPIGRIIAGILGEKVSLHAQKSAAMQSITRETARLERQGVSGAANVVVAAATEIQKDVSELWSKLRSSFAPNEGVDQQQLLNESKNNNADARKSNNNK</sequence>
<proteinExistence type="predicted"/>
<organism evidence="2 3">
    <name type="scientific">Bodo saltans</name>
    <name type="common">Flagellated protozoan</name>
    <dbReference type="NCBI Taxonomy" id="75058"/>
    <lineage>
        <taxon>Eukaryota</taxon>
        <taxon>Discoba</taxon>
        <taxon>Euglenozoa</taxon>
        <taxon>Kinetoplastea</taxon>
        <taxon>Metakinetoplastina</taxon>
        <taxon>Eubodonida</taxon>
        <taxon>Bodonidae</taxon>
        <taxon>Bodo</taxon>
    </lineage>
</organism>
<gene>
    <name evidence="2" type="ORF">BSAL_51130</name>
</gene>
<keyword evidence="3" id="KW-1185">Reference proteome</keyword>
<dbReference type="EMBL" id="CYKH01000057">
    <property type="protein sequence ID" value="CUE66283.1"/>
    <property type="molecule type" value="Genomic_DNA"/>
</dbReference>
<dbReference type="Proteomes" id="UP000051952">
    <property type="component" value="Unassembled WGS sequence"/>
</dbReference>
<evidence type="ECO:0000313" key="2">
    <source>
        <dbReference type="EMBL" id="CUE66283.1"/>
    </source>
</evidence>
<reference evidence="3" key="1">
    <citation type="submission" date="2015-09" db="EMBL/GenBank/DDBJ databases">
        <authorList>
            <consortium name="Pathogen Informatics"/>
        </authorList>
    </citation>
    <scope>NUCLEOTIDE SEQUENCE [LARGE SCALE GENOMIC DNA]</scope>
    <source>
        <strain evidence="3">Lake Konstanz</strain>
    </source>
</reference>
<dbReference type="AlphaFoldDB" id="A0A0S4IKT6"/>
<protein>
    <submittedName>
        <fullName evidence="2">Uncharacterized protein</fullName>
    </submittedName>
</protein>
<dbReference type="VEuPathDB" id="TriTrypDB:BSAL_51130"/>
<feature type="region of interest" description="Disordered" evidence="1">
    <location>
        <begin position="74"/>
        <end position="99"/>
    </location>
</feature>
<feature type="compositionally biased region" description="Polar residues" evidence="1">
    <location>
        <begin position="74"/>
        <end position="84"/>
    </location>
</feature>
<feature type="compositionally biased region" description="Low complexity" evidence="1">
    <location>
        <begin position="85"/>
        <end position="99"/>
    </location>
</feature>